<accession>A0A5B7J266</accession>
<protein>
    <recommendedName>
        <fullName evidence="5">Secreted protein</fullName>
    </recommendedName>
</protein>
<feature type="chain" id="PRO_5023133559" description="Secreted protein" evidence="2">
    <location>
        <begin position="20"/>
        <end position="78"/>
    </location>
</feature>
<dbReference type="AlphaFoldDB" id="A0A5B7J266"/>
<proteinExistence type="predicted"/>
<evidence type="ECO:0008006" key="5">
    <source>
        <dbReference type="Google" id="ProtNLM"/>
    </source>
</evidence>
<evidence type="ECO:0000256" key="2">
    <source>
        <dbReference type="SAM" id="SignalP"/>
    </source>
</evidence>
<keyword evidence="4" id="KW-1185">Reference proteome</keyword>
<reference evidence="3 4" key="1">
    <citation type="submission" date="2019-05" db="EMBL/GenBank/DDBJ databases">
        <title>Another draft genome of Portunus trituberculatus and its Hox gene families provides insights of decapod evolution.</title>
        <authorList>
            <person name="Jeong J.-H."/>
            <person name="Song I."/>
            <person name="Kim S."/>
            <person name="Choi T."/>
            <person name="Kim D."/>
            <person name="Ryu S."/>
            <person name="Kim W."/>
        </authorList>
    </citation>
    <scope>NUCLEOTIDE SEQUENCE [LARGE SCALE GENOMIC DNA]</scope>
    <source>
        <tissue evidence="3">Muscle</tissue>
    </source>
</reference>
<keyword evidence="2" id="KW-0732">Signal</keyword>
<evidence type="ECO:0000256" key="1">
    <source>
        <dbReference type="SAM" id="MobiDB-lite"/>
    </source>
</evidence>
<evidence type="ECO:0000313" key="3">
    <source>
        <dbReference type="EMBL" id="MPC88679.1"/>
    </source>
</evidence>
<comment type="caution">
    <text evidence="3">The sequence shown here is derived from an EMBL/GenBank/DDBJ whole genome shotgun (WGS) entry which is preliminary data.</text>
</comment>
<organism evidence="3 4">
    <name type="scientific">Portunus trituberculatus</name>
    <name type="common">Swimming crab</name>
    <name type="synonym">Neptunus trituberculatus</name>
    <dbReference type="NCBI Taxonomy" id="210409"/>
    <lineage>
        <taxon>Eukaryota</taxon>
        <taxon>Metazoa</taxon>
        <taxon>Ecdysozoa</taxon>
        <taxon>Arthropoda</taxon>
        <taxon>Crustacea</taxon>
        <taxon>Multicrustacea</taxon>
        <taxon>Malacostraca</taxon>
        <taxon>Eumalacostraca</taxon>
        <taxon>Eucarida</taxon>
        <taxon>Decapoda</taxon>
        <taxon>Pleocyemata</taxon>
        <taxon>Brachyura</taxon>
        <taxon>Eubrachyura</taxon>
        <taxon>Portunoidea</taxon>
        <taxon>Portunidae</taxon>
        <taxon>Portuninae</taxon>
        <taxon>Portunus</taxon>
    </lineage>
</organism>
<gene>
    <name evidence="3" type="ORF">E2C01_083598</name>
</gene>
<name>A0A5B7J266_PORTR</name>
<feature type="region of interest" description="Disordered" evidence="1">
    <location>
        <begin position="47"/>
        <end position="66"/>
    </location>
</feature>
<dbReference type="Proteomes" id="UP000324222">
    <property type="component" value="Unassembled WGS sequence"/>
</dbReference>
<dbReference type="EMBL" id="VSRR010078574">
    <property type="protein sequence ID" value="MPC88679.1"/>
    <property type="molecule type" value="Genomic_DNA"/>
</dbReference>
<feature type="signal peptide" evidence="2">
    <location>
        <begin position="1"/>
        <end position="19"/>
    </location>
</feature>
<evidence type="ECO:0000313" key="4">
    <source>
        <dbReference type="Proteomes" id="UP000324222"/>
    </source>
</evidence>
<sequence>MAVLWVLLNAAAACREGWAGTGYWGRLCGQTNSRCLTPTNYRARASAAPNKVLPSTPPSHGSSRRPQQFSVVLFTIIK</sequence>